<accession>A0AAV9J3C0</accession>
<gene>
    <name evidence="1" type="ORF">LTR36_010980</name>
</gene>
<reference evidence="1 2" key="1">
    <citation type="submission" date="2021-11" db="EMBL/GenBank/DDBJ databases">
        <title>Black yeast isolated from Biological Soil Crust.</title>
        <authorList>
            <person name="Kurbessoian T."/>
        </authorList>
    </citation>
    <scope>NUCLEOTIDE SEQUENCE [LARGE SCALE GENOMIC DNA]</scope>
    <source>
        <strain evidence="1 2">CCFEE 5522</strain>
    </source>
</reference>
<evidence type="ECO:0000313" key="2">
    <source>
        <dbReference type="Proteomes" id="UP001324427"/>
    </source>
</evidence>
<comment type="caution">
    <text evidence="1">The sequence shown here is derived from an EMBL/GenBank/DDBJ whole genome shotgun (WGS) entry which is preliminary data.</text>
</comment>
<proteinExistence type="predicted"/>
<name>A0AAV9J3C0_9PEZI</name>
<sequence>MASALEEPIEEPYAYDFQGPFETLIWPRQKMTVEQIVETEAAIRAIAGPSVAVENYTSSFDGLRFWFCFLDEAQEEAVSKLDGVFRVEKDGFDPDLTPG</sequence>
<protein>
    <submittedName>
        <fullName evidence="1">Uncharacterized protein</fullName>
    </submittedName>
</protein>
<evidence type="ECO:0000313" key="1">
    <source>
        <dbReference type="EMBL" id="KAK4539379.1"/>
    </source>
</evidence>
<keyword evidence="2" id="KW-1185">Reference proteome</keyword>
<dbReference type="EMBL" id="JAVFHQ010000097">
    <property type="protein sequence ID" value="KAK4539379.1"/>
    <property type="molecule type" value="Genomic_DNA"/>
</dbReference>
<organism evidence="1 2">
    <name type="scientific">Oleoguttula mirabilis</name>
    <dbReference type="NCBI Taxonomy" id="1507867"/>
    <lineage>
        <taxon>Eukaryota</taxon>
        <taxon>Fungi</taxon>
        <taxon>Dikarya</taxon>
        <taxon>Ascomycota</taxon>
        <taxon>Pezizomycotina</taxon>
        <taxon>Dothideomycetes</taxon>
        <taxon>Dothideomycetidae</taxon>
        <taxon>Mycosphaerellales</taxon>
        <taxon>Teratosphaeriaceae</taxon>
        <taxon>Oleoguttula</taxon>
    </lineage>
</organism>
<dbReference type="AlphaFoldDB" id="A0AAV9J3C0"/>
<dbReference type="Proteomes" id="UP001324427">
    <property type="component" value="Unassembled WGS sequence"/>
</dbReference>